<keyword evidence="3" id="KW-1185">Reference proteome</keyword>
<dbReference type="Pfam" id="PF03995">
    <property type="entry name" value="Inhibitor_I36"/>
    <property type="match status" value="1"/>
</dbReference>
<protein>
    <submittedName>
        <fullName evidence="2">Uncharacterized protein</fullName>
    </submittedName>
</protein>
<gene>
    <name evidence="2" type="ORF">EJV47_09110</name>
</gene>
<organism evidence="2 3">
    <name type="scientific">Hymenobacter gummosus</name>
    <dbReference type="NCBI Taxonomy" id="1776032"/>
    <lineage>
        <taxon>Bacteria</taxon>
        <taxon>Pseudomonadati</taxon>
        <taxon>Bacteroidota</taxon>
        <taxon>Cytophagia</taxon>
        <taxon>Cytophagales</taxon>
        <taxon>Hymenobacteraceae</taxon>
        <taxon>Hymenobacter</taxon>
    </lineage>
</organism>
<accession>A0A431U4U6</accession>
<dbReference type="RefSeq" id="WP_126692837.1">
    <property type="nucleotide sequence ID" value="NZ_RXOF01000004.1"/>
</dbReference>
<sequence length="309" mass="34109">MSFEQDQLLQAQTAPAPDTTTAAAANPDCWVSFWENDDYKGNTRTFSGAQTINDLAEYTYDGDDQEMDDSINSLKTGPSTWLCVFSQHKCEGEILRVGPNTGIKNLEDYNLPGLGDWQNTIVSFVTYDHQPNFWDATNETAAGQCWVKIYSGTRYTGEAFALRGAGEVVNTGCIDGYRYYNEESGYWYEVYPNSLTTGPTTWVELYEDASYGTLIARFGPNSLIPDLSKYSISQGAVRVSSLKVFEQLPADFTQTEQTPNEVITIQRYQTAQKLGSVLGDVIGMVPEVGGLLTGMLDLLWPSGPSTAEV</sequence>
<dbReference type="EMBL" id="RXOF01000004">
    <property type="protein sequence ID" value="RTQ50771.1"/>
    <property type="molecule type" value="Genomic_DNA"/>
</dbReference>
<evidence type="ECO:0000313" key="3">
    <source>
        <dbReference type="Proteomes" id="UP000282184"/>
    </source>
</evidence>
<dbReference type="Proteomes" id="UP000282184">
    <property type="component" value="Unassembled WGS sequence"/>
</dbReference>
<name>A0A431U4U6_9BACT</name>
<evidence type="ECO:0000313" key="2">
    <source>
        <dbReference type="EMBL" id="RTQ50771.1"/>
    </source>
</evidence>
<dbReference type="Gene3D" id="2.60.20.10">
    <property type="entry name" value="Crystallins"/>
    <property type="match status" value="2"/>
</dbReference>
<feature type="compositionally biased region" description="Low complexity" evidence="1">
    <location>
        <begin position="10"/>
        <end position="22"/>
    </location>
</feature>
<proteinExistence type="predicted"/>
<feature type="region of interest" description="Disordered" evidence="1">
    <location>
        <begin position="1"/>
        <end position="22"/>
    </location>
</feature>
<comment type="caution">
    <text evidence="2">The sequence shown here is derived from an EMBL/GenBank/DDBJ whole genome shotgun (WGS) entry which is preliminary data.</text>
</comment>
<reference evidence="2 3" key="1">
    <citation type="submission" date="2018-12" db="EMBL/GenBank/DDBJ databases">
        <title>Hymenobacter gummosus sp. nov., isolated from a spring.</title>
        <authorList>
            <person name="Nie L."/>
        </authorList>
    </citation>
    <scope>NUCLEOTIDE SEQUENCE [LARGE SCALE GENOMIC DNA]</scope>
    <source>
        <strain evidence="2 3">KCTC 52166</strain>
    </source>
</reference>
<evidence type="ECO:0000256" key="1">
    <source>
        <dbReference type="SAM" id="MobiDB-lite"/>
    </source>
</evidence>
<dbReference type="OrthoDB" id="906999at2"/>
<dbReference type="AlphaFoldDB" id="A0A431U4U6"/>